<comment type="caution">
    <text evidence="1">The sequence shown here is derived from an EMBL/GenBank/DDBJ whole genome shotgun (WGS) entry which is preliminary data.</text>
</comment>
<proteinExistence type="predicted"/>
<dbReference type="Proteomes" id="UP001202961">
    <property type="component" value="Unassembled WGS sequence"/>
</dbReference>
<evidence type="ECO:0000313" key="1">
    <source>
        <dbReference type="EMBL" id="MCM2374290.1"/>
    </source>
</evidence>
<dbReference type="EMBL" id="JAMQBK010000083">
    <property type="protein sequence ID" value="MCM2374290.1"/>
    <property type="molecule type" value="Genomic_DNA"/>
</dbReference>
<reference evidence="1 2" key="1">
    <citation type="journal article" date="2022" name="Syst. Appl. Microbiol.">
        <title>Rhodopirellula aestuarii sp. nov., a novel member of the genus Rhodopirellula isolated from brackish sediments collected in the Tagus River estuary, Portugal.</title>
        <authorList>
            <person name="Vitorino I.R."/>
            <person name="Klimek D."/>
            <person name="Calusinska M."/>
            <person name="Lobo-da-Cunha A."/>
            <person name="Vasconcelos V."/>
            <person name="Lage O.M."/>
        </authorList>
    </citation>
    <scope>NUCLEOTIDE SEQUENCE [LARGE SCALE GENOMIC DNA]</scope>
    <source>
        <strain evidence="1 2">ICT_H3.1</strain>
    </source>
</reference>
<organism evidence="1 2">
    <name type="scientific">Aporhodopirellula aestuarii</name>
    <dbReference type="NCBI Taxonomy" id="2950107"/>
    <lineage>
        <taxon>Bacteria</taxon>
        <taxon>Pseudomonadati</taxon>
        <taxon>Planctomycetota</taxon>
        <taxon>Planctomycetia</taxon>
        <taxon>Pirellulales</taxon>
        <taxon>Pirellulaceae</taxon>
        <taxon>Aporhodopirellula</taxon>
    </lineage>
</organism>
<keyword evidence="2" id="KW-1185">Reference proteome</keyword>
<accession>A0ABT0UCU8</accession>
<name>A0ABT0UCU8_9BACT</name>
<gene>
    <name evidence="1" type="ORF">NB063_27040</name>
</gene>
<evidence type="ECO:0000313" key="2">
    <source>
        <dbReference type="Proteomes" id="UP001202961"/>
    </source>
</evidence>
<protein>
    <submittedName>
        <fullName evidence="1">Uncharacterized protein</fullName>
    </submittedName>
</protein>
<sequence>MSQFTGNFMVDSFADRVSVLVAEFTLGCKEDRLFVWVEGKRTFAMDAESFLSLRQRDIVLF</sequence>